<comment type="subcellular location">
    <subcellularLocation>
        <location evidence="3">Cytoplasm</location>
        <location evidence="3">Cytosol</location>
    </subcellularLocation>
    <subcellularLocation>
        <location evidence="2">Endoplasmic reticulum</location>
    </subcellularLocation>
    <subcellularLocation>
        <location evidence="1">Mitochondrion</location>
    </subcellularLocation>
</comment>
<reference evidence="7 8" key="1">
    <citation type="journal article" date="2018" name="Sci. Rep.">
        <title>Comparative analysis of the Pocillopora damicornis genome highlights role of immune system in coral evolution.</title>
        <authorList>
            <person name="Cunning R."/>
            <person name="Bay R.A."/>
            <person name="Gillette P."/>
            <person name="Baker A.C."/>
            <person name="Traylor-Knowles N."/>
        </authorList>
    </citation>
    <scope>NUCLEOTIDE SEQUENCE [LARGE SCALE GENOMIC DNA]</scope>
    <source>
        <strain evidence="7">RSMAS</strain>
        <tissue evidence="7">Whole animal</tissue>
    </source>
</reference>
<dbReference type="GO" id="GO:0005829">
    <property type="term" value="C:cytosol"/>
    <property type="evidence" value="ECO:0007669"/>
    <property type="project" value="UniProtKB-SubCell"/>
</dbReference>
<dbReference type="InterPro" id="IPR000225">
    <property type="entry name" value="Armadillo"/>
</dbReference>
<dbReference type="Proteomes" id="UP000275408">
    <property type="component" value="Unassembled WGS sequence"/>
</dbReference>
<dbReference type="EMBL" id="RCHS01000421">
    <property type="protein sequence ID" value="RMX58922.1"/>
    <property type="molecule type" value="Genomic_DNA"/>
</dbReference>
<proteinExistence type="predicted"/>
<gene>
    <name evidence="7" type="ORF">pdam_00018841</name>
</gene>
<keyword evidence="6" id="KW-0496">Mitochondrion</keyword>
<keyword evidence="5" id="KW-0256">Endoplasmic reticulum</keyword>
<dbReference type="GO" id="GO:0005783">
    <property type="term" value="C:endoplasmic reticulum"/>
    <property type="evidence" value="ECO:0007669"/>
    <property type="project" value="UniProtKB-SubCell"/>
</dbReference>
<dbReference type="InterPro" id="IPR011989">
    <property type="entry name" value="ARM-like"/>
</dbReference>
<evidence type="ECO:0000256" key="2">
    <source>
        <dbReference type="ARBA" id="ARBA00004240"/>
    </source>
</evidence>
<dbReference type="GO" id="GO:0005085">
    <property type="term" value="F:guanyl-nucleotide exchange factor activity"/>
    <property type="evidence" value="ECO:0007669"/>
    <property type="project" value="InterPro"/>
</dbReference>
<dbReference type="PANTHER" id="PTHR10957">
    <property type="entry name" value="RAP1 GTPASE-GDP DISSOCIATION STIMULATOR 1"/>
    <property type="match status" value="1"/>
</dbReference>
<evidence type="ECO:0000256" key="1">
    <source>
        <dbReference type="ARBA" id="ARBA00004173"/>
    </source>
</evidence>
<dbReference type="InterPro" id="IPR016024">
    <property type="entry name" value="ARM-type_fold"/>
</dbReference>
<sequence>MNHICELFEKLKLDVGKTKKLDLGVVDSIFSALQKKNERFDEAAIKRILDNVVALLEVDEPEGKAKVLMLIAEIAKSEETRVPCVNAGLITSILSNLESDDPNILLQALRALGNISAENEQAKATLLENKGAEKIVKKLGVLEKSFDEKSDNRLELAACGSMLNVASDNEALTAEAVSFGAVPFLLSFIKQSLHCNPALCQMALSAVSVLICSEKGKESFTESEGVATLSKVMQESDDDELVDSVLEIFTSLITDDNVKKVLVQEGFAEQLANVVSTCKDATGDEILKQRTQSAADMIVMLLTEDDSMKGLFSDGNGSVYKTCVSWLSSGDEHLQISGCLAIGNFGRTDENCIKLVEQGVHEKLLNLLARSSHRENMGRQLQAVFSALKNLAMPAVNKSKLVDSGCLDVILPLLTNQSPFVQFKVLGTLRMLLMGHAEAANKIICSKDHLSTLVRCCDSSGHEGVKAEASRMLAMMAKQARTAEVSQQIIKGGGLAPIVTMVTSEHPIMQNEALIALAVMSTTVDGANFCPFHSLSSVVGFLTLSLRILEPSVANYFRSPIKFQELQSEEVYSQQSYYPKFRDSGVIQTLMKLIKTKEVNPQSCYNAMAVLESFSLKEYFRRDLEIAGLGKALDNLTAHENENVKKRALIILTRIKAQKLVEQE</sequence>
<accession>A0A3M6UZ35</accession>
<dbReference type="Gene3D" id="1.25.10.10">
    <property type="entry name" value="Leucine-rich Repeat Variant"/>
    <property type="match status" value="3"/>
</dbReference>
<comment type="caution">
    <text evidence="7">The sequence shown here is derived from an EMBL/GenBank/DDBJ whole genome shotgun (WGS) entry which is preliminary data.</text>
</comment>
<organism evidence="7 8">
    <name type="scientific">Pocillopora damicornis</name>
    <name type="common">Cauliflower coral</name>
    <name type="synonym">Millepora damicornis</name>
    <dbReference type="NCBI Taxonomy" id="46731"/>
    <lineage>
        <taxon>Eukaryota</taxon>
        <taxon>Metazoa</taxon>
        <taxon>Cnidaria</taxon>
        <taxon>Anthozoa</taxon>
        <taxon>Hexacorallia</taxon>
        <taxon>Scleractinia</taxon>
        <taxon>Astrocoeniina</taxon>
        <taxon>Pocilloporidae</taxon>
        <taxon>Pocillopora</taxon>
    </lineage>
</organism>
<evidence type="ECO:0000256" key="3">
    <source>
        <dbReference type="ARBA" id="ARBA00004514"/>
    </source>
</evidence>
<name>A0A3M6UZ35_POCDA</name>
<evidence type="ECO:0000313" key="7">
    <source>
        <dbReference type="EMBL" id="RMX58922.1"/>
    </source>
</evidence>
<dbReference type="OrthoDB" id="26149at2759"/>
<evidence type="ECO:0008006" key="9">
    <source>
        <dbReference type="Google" id="ProtNLM"/>
    </source>
</evidence>
<dbReference type="GO" id="GO:0005739">
    <property type="term" value="C:mitochondrion"/>
    <property type="evidence" value="ECO:0007669"/>
    <property type="project" value="UniProtKB-SubCell"/>
</dbReference>
<evidence type="ECO:0000256" key="4">
    <source>
        <dbReference type="ARBA" id="ARBA00022490"/>
    </source>
</evidence>
<keyword evidence="8" id="KW-1185">Reference proteome</keyword>
<dbReference type="SMART" id="SM00185">
    <property type="entry name" value="ARM"/>
    <property type="match status" value="6"/>
</dbReference>
<dbReference type="InterPro" id="IPR040144">
    <property type="entry name" value="RAP1GDS1"/>
</dbReference>
<dbReference type="STRING" id="46731.A0A3M6UZ35"/>
<dbReference type="SUPFAM" id="SSF48371">
    <property type="entry name" value="ARM repeat"/>
    <property type="match status" value="2"/>
</dbReference>
<evidence type="ECO:0000256" key="6">
    <source>
        <dbReference type="ARBA" id="ARBA00023128"/>
    </source>
</evidence>
<keyword evidence="4" id="KW-0963">Cytoplasm</keyword>
<evidence type="ECO:0000313" key="8">
    <source>
        <dbReference type="Proteomes" id="UP000275408"/>
    </source>
</evidence>
<evidence type="ECO:0000256" key="5">
    <source>
        <dbReference type="ARBA" id="ARBA00022824"/>
    </source>
</evidence>
<dbReference type="AlphaFoldDB" id="A0A3M6UZ35"/>
<protein>
    <recommendedName>
        <fullName evidence="9">UNC-45/Cro1/She4 central domain-containing protein</fullName>
    </recommendedName>
</protein>